<proteinExistence type="predicted"/>
<dbReference type="AlphaFoldDB" id="A0A9W3GKX7"/>
<evidence type="ECO:0000259" key="3">
    <source>
        <dbReference type="Pfam" id="PF00129"/>
    </source>
</evidence>
<dbReference type="Gene3D" id="3.30.500.10">
    <property type="entry name" value="MHC class I-like antigen recognition-like"/>
    <property type="match status" value="1"/>
</dbReference>
<organism evidence="4">
    <name type="scientific">Camelus bactrianus</name>
    <name type="common">Bactrian camel</name>
    <dbReference type="NCBI Taxonomy" id="9837"/>
    <lineage>
        <taxon>Eukaryota</taxon>
        <taxon>Metazoa</taxon>
        <taxon>Chordata</taxon>
        <taxon>Craniata</taxon>
        <taxon>Vertebrata</taxon>
        <taxon>Euteleostomi</taxon>
        <taxon>Mammalia</taxon>
        <taxon>Eutheria</taxon>
        <taxon>Laurasiatheria</taxon>
        <taxon>Artiodactyla</taxon>
        <taxon>Tylopoda</taxon>
        <taxon>Camelidae</taxon>
        <taxon>Camelus</taxon>
    </lineage>
</organism>
<name>A0A9W3GKX7_CAMBA</name>
<keyword evidence="1" id="KW-0325">Glycoprotein</keyword>
<keyword evidence="2" id="KW-0472">Membrane</keyword>
<dbReference type="InterPro" id="IPR037055">
    <property type="entry name" value="MHC_I-like_Ag-recog_sf"/>
</dbReference>
<keyword evidence="2" id="KW-0812">Transmembrane</keyword>
<evidence type="ECO:0000256" key="1">
    <source>
        <dbReference type="ARBA" id="ARBA00023180"/>
    </source>
</evidence>
<dbReference type="SUPFAM" id="SSF54452">
    <property type="entry name" value="MHC antigen-recognition domain"/>
    <property type="match status" value="1"/>
</dbReference>
<evidence type="ECO:0000256" key="2">
    <source>
        <dbReference type="SAM" id="Phobius"/>
    </source>
</evidence>
<dbReference type="Pfam" id="PF00129">
    <property type="entry name" value="MHC_I"/>
    <property type="match status" value="1"/>
</dbReference>
<dbReference type="GO" id="GO:0006955">
    <property type="term" value="P:immune response"/>
    <property type="evidence" value="ECO:0007669"/>
    <property type="project" value="TreeGrafter"/>
</dbReference>
<keyword evidence="2" id="KW-1133">Transmembrane helix</keyword>
<dbReference type="GO" id="GO:0005615">
    <property type="term" value="C:extracellular space"/>
    <property type="evidence" value="ECO:0007669"/>
    <property type="project" value="TreeGrafter"/>
</dbReference>
<dbReference type="PANTHER" id="PTHR16675">
    <property type="entry name" value="MHC CLASS I-RELATED"/>
    <property type="match status" value="1"/>
</dbReference>
<dbReference type="GO" id="GO:0001916">
    <property type="term" value="P:positive regulation of T cell mediated cytotoxicity"/>
    <property type="evidence" value="ECO:0007669"/>
    <property type="project" value="TreeGrafter"/>
</dbReference>
<dbReference type="GO" id="GO:0002486">
    <property type="term" value="P:antigen processing and presentation of endogenous peptide antigen via MHC class I via ER pathway, TAP-independent"/>
    <property type="evidence" value="ECO:0007669"/>
    <property type="project" value="TreeGrafter"/>
</dbReference>
<gene>
    <name evidence="4" type="primary">ULBP1</name>
</gene>
<evidence type="ECO:0000313" key="4">
    <source>
        <dbReference type="RefSeq" id="XP_045380453.1"/>
    </source>
</evidence>
<dbReference type="InterPro" id="IPR050208">
    <property type="entry name" value="MHC_class-I_related"/>
</dbReference>
<feature type="domain" description="MHC class I-like antigen recognition-like" evidence="3">
    <location>
        <begin position="8"/>
        <end position="132"/>
    </location>
</feature>
<sequence length="174" mass="20015">MSLLGEKVKGTKDWEGQMETLRDAGNVLKEQLPDIVPEEHTLRDLLTLQGMMTCHKKANGDRGASWYFGFHGQMSLTFDPENETLTLVHPEGRRMKEKWEHNRDVTKFFRKTSMGDCRAWLDRFLEHWKEILKTTASPTTATHTTRSRAIAVMPTACLLFVVFTYGVFTYGILC</sequence>
<accession>A0A9W3GKX7</accession>
<reference evidence="4" key="1">
    <citation type="submission" date="2025-08" db="UniProtKB">
        <authorList>
            <consortium name="RefSeq"/>
        </authorList>
    </citation>
    <scope>IDENTIFICATION</scope>
    <source>
        <tissue evidence="4">Blood</tissue>
    </source>
</reference>
<dbReference type="GO" id="GO:0009897">
    <property type="term" value="C:external side of plasma membrane"/>
    <property type="evidence" value="ECO:0007669"/>
    <property type="project" value="TreeGrafter"/>
</dbReference>
<protein>
    <submittedName>
        <fullName evidence="4">UL16-binding protein 1</fullName>
    </submittedName>
</protein>
<dbReference type="InterPro" id="IPR011162">
    <property type="entry name" value="MHC_I/II-like_Ag-recog"/>
</dbReference>
<feature type="transmembrane region" description="Helical" evidence="2">
    <location>
        <begin position="150"/>
        <end position="173"/>
    </location>
</feature>
<dbReference type="PANTHER" id="PTHR16675:SF1">
    <property type="entry name" value="UL16 BINDING PROTEIN 21"/>
    <property type="match status" value="1"/>
</dbReference>
<dbReference type="RefSeq" id="XP_045380453.1">
    <property type="nucleotide sequence ID" value="XM_045524497.1"/>
</dbReference>
<dbReference type="InterPro" id="IPR011161">
    <property type="entry name" value="MHC_I-like_Ag-recog"/>
</dbReference>
<dbReference type="GO" id="GO:0002476">
    <property type="term" value="P:antigen processing and presentation of endogenous peptide antigen via MHC class Ib"/>
    <property type="evidence" value="ECO:0007669"/>
    <property type="project" value="TreeGrafter"/>
</dbReference>